<dbReference type="OrthoDB" id="21221at2759"/>
<evidence type="ECO:0000313" key="8">
    <source>
        <dbReference type="Proteomes" id="UP000799767"/>
    </source>
</evidence>
<dbReference type="SUPFAM" id="SSF48371">
    <property type="entry name" value="ARM repeat"/>
    <property type="match status" value="1"/>
</dbReference>
<dbReference type="Gene3D" id="1.25.10.10">
    <property type="entry name" value="Leucine-rich Repeat Variant"/>
    <property type="match status" value="1"/>
</dbReference>
<dbReference type="Proteomes" id="UP000799767">
    <property type="component" value="Unassembled WGS sequence"/>
</dbReference>
<dbReference type="CDD" id="cd02947">
    <property type="entry name" value="TRX_family"/>
    <property type="match status" value="1"/>
</dbReference>
<dbReference type="Gene3D" id="3.90.1720.30">
    <property type="entry name" value="PPPDE domains"/>
    <property type="match status" value="1"/>
</dbReference>
<dbReference type="Pfam" id="PF08324">
    <property type="entry name" value="PUL"/>
    <property type="match status" value="1"/>
</dbReference>
<dbReference type="InterPro" id="IPR013535">
    <property type="entry name" value="PUL_dom"/>
</dbReference>
<evidence type="ECO:0000259" key="4">
    <source>
        <dbReference type="PROSITE" id="PS51352"/>
    </source>
</evidence>
<dbReference type="InterPro" id="IPR036249">
    <property type="entry name" value="Thioredoxin-like_sf"/>
</dbReference>
<protein>
    <submittedName>
        <fullName evidence="7">PPPDE putative peptidase domain-containing protein</fullName>
    </submittedName>
</protein>
<dbReference type="Pfam" id="PF00085">
    <property type="entry name" value="Thioredoxin"/>
    <property type="match status" value="1"/>
</dbReference>
<feature type="domain" description="PUL" evidence="5">
    <location>
        <begin position="298"/>
        <end position="582"/>
    </location>
</feature>
<evidence type="ECO:0000256" key="3">
    <source>
        <dbReference type="ARBA" id="ARBA00022801"/>
    </source>
</evidence>
<dbReference type="GeneID" id="54473595"/>
<keyword evidence="3" id="KW-0378">Hydrolase</keyword>
<reference evidence="7" key="1">
    <citation type="journal article" date="2020" name="Stud. Mycol.">
        <title>101 Dothideomycetes genomes: a test case for predicting lifestyles and emergence of pathogens.</title>
        <authorList>
            <person name="Haridas S."/>
            <person name="Albert R."/>
            <person name="Binder M."/>
            <person name="Bloem J."/>
            <person name="Labutti K."/>
            <person name="Salamov A."/>
            <person name="Andreopoulos B."/>
            <person name="Baker S."/>
            <person name="Barry K."/>
            <person name="Bills G."/>
            <person name="Bluhm B."/>
            <person name="Cannon C."/>
            <person name="Castanera R."/>
            <person name="Culley D."/>
            <person name="Daum C."/>
            <person name="Ezra D."/>
            <person name="Gonzalez J."/>
            <person name="Henrissat B."/>
            <person name="Kuo A."/>
            <person name="Liang C."/>
            <person name="Lipzen A."/>
            <person name="Lutzoni F."/>
            <person name="Magnuson J."/>
            <person name="Mondo S."/>
            <person name="Nolan M."/>
            <person name="Ohm R."/>
            <person name="Pangilinan J."/>
            <person name="Park H.-J."/>
            <person name="Ramirez L."/>
            <person name="Alfaro M."/>
            <person name="Sun H."/>
            <person name="Tritt A."/>
            <person name="Yoshinaga Y."/>
            <person name="Zwiers L.-H."/>
            <person name="Turgeon B."/>
            <person name="Goodwin S."/>
            <person name="Spatafora J."/>
            <person name="Crous P."/>
            <person name="Grigoriev I."/>
        </authorList>
    </citation>
    <scope>NUCLEOTIDE SEQUENCE</scope>
    <source>
        <strain evidence="7">CBS 113389</strain>
    </source>
</reference>
<dbReference type="PANTHER" id="PTHR12378">
    <property type="entry name" value="DESUMOYLATING ISOPEPTIDASE"/>
    <property type="match status" value="1"/>
</dbReference>
<dbReference type="Pfam" id="PF05903">
    <property type="entry name" value="Peptidase_C97"/>
    <property type="match status" value="1"/>
</dbReference>
<dbReference type="InterPro" id="IPR016024">
    <property type="entry name" value="ARM-type_fold"/>
</dbReference>
<evidence type="ECO:0000259" key="5">
    <source>
        <dbReference type="PROSITE" id="PS51396"/>
    </source>
</evidence>
<keyword evidence="8" id="KW-1185">Reference proteome</keyword>
<dbReference type="GO" id="GO:0070646">
    <property type="term" value="P:protein modification by small protein removal"/>
    <property type="evidence" value="ECO:0007669"/>
    <property type="project" value="TreeGrafter"/>
</dbReference>
<proteinExistence type="inferred from homology"/>
<name>A0A6A6Q173_9PEZI</name>
<gene>
    <name evidence="7" type="ORF">BDY17DRAFT_290934</name>
</gene>
<dbReference type="SMART" id="SM01179">
    <property type="entry name" value="DUF862"/>
    <property type="match status" value="1"/>
</dbReference>
<evidence type="ECO:0000259" key="6">
    <source>
        <dbReference type="PROSITE" id="PS51858"/>
    </source>
</evidence>
<evidence type="ECO:0000256" key="1">
    <source>
        <dbReference type="ARBA" id="ARBA00008140"/>
    </source>
</evidence>
<dbReference type="InterPro" id="IPR011989">
    <property type="entry name" value="ARM-like"/>
</dbReference>
<comment type="similarity">
    <text evidence="1">Belongs to the DeSI family.</text>
</comment>
<dbReference type="EMBL" id="MU001632">
    <property type="protein sequence ID" value="KAF2486160.1"/>
    <property type="molecule type" value="Genomic_DNA"/>
</dbReference>
<dbReference type="InterPro" id="IPR013766">
    <property type="entry name" value="Thioredoxin_domain"/>
</dbReference>
<dbReference type="GO" id="GO:0006508">
    <property type="term" value="P:proteolysis"/>
    <property type="evidence" value="ECO:0007669"/>
    <property type="project" value="UniProtKB-KW"/>
</dbReference>
<feature type="domain" description="Thioredoxin" evidence="4">
    <location>
        <begin position="174"/>
        <end position="323"/>
    </location>
</feature>
<dbReference type="RefSeq" id="XP_033592729.1">
    <property type="nucleotide sequence ID" value="XM_033732593.1"/>
</dbReference>
<accession>A0A6A6Q173</accession>
<sequence length="582" mass="64023">MDVQLYVYDLSRGMARSMSQSFLGIQIDAVYHTALVFNNREYFFGQGVQVCYPGSTHHGRPMEIIPLGKTHLPMDTVLEYLESLKQVYTPESYDLFAHNCNNFTHDFAMFLLGTGIPAHITNLPRRVLDTPFGAMLKSQIDQSMRSITQASLPPQSIPNGHSAAPNGYASEHAAEVTAKQESGSMNGTKFGRVFDVTQSRVLNELLQSASNTAAALFFTSSTCAPCRIAYPMFDQLAQQYPQAVFIKIDISKAQEVAMQYQIRATPTFITFSRSSKNDAWSGADPNLLKANIDHLMQFTFPPHPHALLKTPTLQVASLKPVTYIRTPPLDKLMTKLGPAATQKELLALRSFVETRNRDPKEAKLPDLPSVSRTLQTSILTLPAEVRFAAFDLFRCAMIDPRVTSFFAEESSDSTVHTLVQHVNGLNDCPHSLRLVTLHLACNLFISPLYVKELMRQESALSASLVQLISSSLLDASHPTTRVAAASLAFNIAGANYRIRREQAREGMSESQQVELAASLLETVLAEENADAAKAALLALGHLFYYAPQDGEVMDLAGALDARTTLRGSKLHVQLAGEVASLV</sequence>
<evidence type="ECO:0000256" key="2">
    <source>
        <dbReference type="ARBA" id="ARBA00022670"/>
    </source>
</evidence>
<dbReference type="InterPro" id="IPR042266">
    <property type="entry name" value="PPPDE_sf"/>
</dbReference>
<dbReference type="GO" id="GO:0008233">
    <property type="term" value="F:peptidase activity"/>
    <property type="evidence" value="ECO:0007669"/>
    <property type="project" value="UniProtKB-KW"/>
</dbReference>
<keyword evidence="2" id="KW-0645">Protease</keyword>
<dbReference type="PROSITE" id="PS51352">
    <property type="entry name" value="THIOREDOXIN_2"/>
    <property type="match status" value="1"/>
</dbReference>
<organism evidence="7 8">
    <name type="scientific">Neohortaea acidophila</name>
    <dbReference type="NCBI Taxonomy" id="245834"/>
    <lineage>
        <taxon>Eukaryota</taxon>
        <taxon>Fungi</taxon>
        <taxon>Dikarya</taxon>
        <taxon>Ascomycota</taxon>
        <taxon>Pezizomycotina</taxon>
        <taxon>Dothideomycetes</taxon>
        <taxon>Dothideomycetidae</taxon>
        <taxon>Mycosphaerellales</taxon>
        <taxon>Teratosphaeriaceae</taxon>
        <taxon>Neohortaea</taxon>
    </lineage>
</organism>
<evidence type="ECO:0000313" key="7">
    <source>
        <dbReference type="EMBL" id="KAF2486160.1"/>
    </source>
</evidence>
<dbReference type="PROSITE" id="PS51858">
    <property type="entry name" value="PPPDE"/>
    <property type="match status" value="1"/>
</dbReference>
<dbReference type="SUPFAM" id="SSF52833">
    <property type="entry name" value="Thioredoxin-like"/>
    <property type="match status" value="1"/>
</dbReference>
<dbReference type="Gene3D" id="3.40.30.10">
    <property type="entry name" value="Glutaredoxin"/>
    <property type="match status" value="1"/>
</dbReference>
<dbReference type="PANTHER" id="PTHR12378:SF7">
    <property type="entry name" value="DESUMOYLATING ISOPEPTIDASE 1"/>
    <property type="match status" value="1"/>
</dbReference>
<dbReference type="PROSITE" id="PS51396">
    <property type="entry name" value="PUL"/>
    <property type="match status" value="1"/>
</dbReference>
<dbReference type="AlphaFoldDB" id="A0A6A6Q173"/>
<dbReference type="InterPro" id="IPR008580">
    <property type="entry name" value="PPPDE_dom"/>
</dbReference>
<feature type="domain" description="PPPDE" evidence="6">
    <location>
        <begin position="1"/>
        <end position="141"/>
    </location>
</feature>